<dbReference type="Pfam" id="PF13460">
    <property type="entry name" value="NAD_binding_10"/>
    <property type="match status" value="1"/>
</dbReference>
<name>A0A644VNP6_9ZZZZ</name>
<dbReference type="AlphaFoldDB" id="A0A644VNP6"/>
<feature type="domain" description="NAD(P)-binding" evidence="1">
    <location>
        <begin position="12"/>
        <end position="126"/>
    </location>
</feature>
<dbReference type="InterPro" id="IPR016040">
    <property type="entry name" value="NAD(P)-bd_dom"/>
</dbReference>
<evidence type="ECO:0000259" key="1">
    <source>
        <dbReference type="Pfam" id="PF13460"/>
    </source>
</evidence>
<dbReference type="EMBL" id="VSSQ01000379">
    <property type="protein sequence ID" value="MPL93044.1"/>
    <property type="molecule type" value="Genomic_DNA"/>
</dbReference>
<dbReference type="PANTHER" id="PTHR14097:SF7">
    <property type="entry name" value="OXIDOREDUCTASE HTATIP2"/>
    <property type="match status" value="1"/>
</dbReference>
<protein>
    <recommendedName>
        <fullName evidence="1">NAD(P)-binding domain-containing protein</fullName>
    </recommendedName>
</protein>
<dbReference type="Gene3D" id="3.40.50.720">
    <property type="entry name" value="NAD(P)-binding Rossmann-like Domain"/>
    <property type="match status" value="1"/>
</dbReference>
<accession>A0A644VNP6</accession>
<proteinExistence type="predicted"/>
<dbReference type="PANTHER" id="PTHR14097">
    <property type="entry name" value="OXIDOREDUCTASE HTATIP2"/>
    <property type="match status" value="1"/>
</dbReference>
<dbReference type="InterPro" id="IPR036291">
    <property type="entry name" value="NAD(P)-bd_dom_sf"/>
</dbReference>
<gene>
    <name evidence="2" type="ORF">SDC9_39168</name>
</gene>
<sequence>MDNKTSIATIIGATGLIGSHILKQLCVDSTFSEIRVVVRHPFEYPDTKVKIVVLKFTDTDALRGVISGSDVVFCAVGTTRSETPDLQEYRKVDLDIPVNTALISAETGVRSFQLVSSIGANAQSSNFYLQIKGEVEVAVSKLHIPSINIFRPSLLLGERSKPRLAEKIAAVLMKPFYFLIPDKQKPIEATCVARAMIQAAKLQRPGVNVYHYSEMMQSL</sequence>
<dbReference type="SUPFAM" id="SSF51735">
    <property type="entry name" value="NAD(P)-binding Rossmann-fold domains"/>
    <property type="match status" value="1"/>
</dbReference>
<organism evidence="2">
    <name type="scientific">bioreactor metagenome</name>
    <dbReference type="NCBI Taxonomy" id="1076179"/>
    <lineage>
        <taxon>unclassified sequences</taxon>
        <taxon>metagenomes</taxon>
        <taxon>ecological metagenomes</taxon>
    </lineage>
</organism>
<reference evidence="2" key="1">
    <citation type="submission" date="2019-08" db="EMBL/GenBank/DDBJ databases">
        <authorList>
            <person name="Kucharzyk K."/>
            <person name="Murdoch R.W."/>
            <person name="Higgins S."/>
            <person name="Loffler F."/>
        </authorList>
    </citation>
    <scope>NUCLEOTIDE SEQUENCE</scope>
</reference>
<evidence type="ECO:0000313" key="2">
    <source>
        <dbReference type="EMBL" id="MPL93044.1"/>
    </source>
</evidence>
<comment type="caution">
    <text evidence="2">The sequence shown here is derived from an EMBL/GenBank/DDBJ whole genome shotgun (WGS) entry which is preliminary data.</text>
</comment>